<evidence type="ECO:0000259" key="3">
    <source>
        <dbReference type="Pfam" id="PF20737"/>
    </source>
</evidence>
<dbReference type="SUPFAM" id="SSF48208">
    <property type="entry name" value="Six-hairpin glycosidases"/>
    <property type="match status" value="1"/>
</dbReference>
<dbReference type="PANTHER" id="PTHR43465">
    <property type="entry name" value="DUF1680 DOMAIN PROTEIN (AFU_ORTHOLOGUE AFUA_1G08910)"/>
    <property type="match status" value="1"/>
</dbReference>
<feature type="domain" description="Non-reducing end beta-L-arabinofuranosidase-like GH127 catalytic" evidence="1">
    <location>
        <begin position="16"/>
        <end position="419"/>
    </location>
</feature>
<reference evidence="4" key="1">
    <citation type="submission" date="2023-07" db="EMBL/GenBank/DDBJ databases">
        <title>Genomic Encyclopedia of Type Strains, Phase IV (KMG-IV): sequencing the most valuable type-strain genomes for metagenomic binning, comparative biology and taxonomic classification.</title>
        <authorList>
            <person name="Goeker M."/>
        </authorList>
    </citation>
    <scope>NUCLEOTIDE SEQUENCE</scope>
    <source>
        <strain evidence="4">DSM 24202</strain>
    </source>
</reference>
<organism evidence="4 5">
    <name type="scientific">Oligosphaera ethanolica</name>
    <dbReference type="NCBI Taxonomy" id="760260"/>
    <lineage>
        <taxon>Bacteria</taxon>
        <taxon>Pseudomonadati</taxon>
        <taxon>Lentisphaerota</taxon>
        <taxon>Oligosphaeria</taxon>
        <taxon>Oligosphaerales</taxon>
        <taxon>Oligosphaeraceae</taxon>
        <taxon>Oligosphaera</taxon>
    </lineage>
</organism>
<dbReference type="InterPro" id="IPR049174">
    <property type="entry name" value="Beta-AFase-like"/>
</dbReference>
<gene>
    <name evidence="4" type="ORF">J3R75_001254</name>
</gene>
<accession>A0AAE3VEQ0</accession>
<dbReference type="Pfam" id="PF07944">
    <property type="entry name" value="Beta-AFase-like_GH127_cat"/>
    <property type="match status" value="1"/>
</dbReference>
<evidence type="ECO:0000313" key="4">
    <source>
        <dbReference type="EMBL" id="MDQ0289147.1"/>
    </source>
</evidence>
<comment type="caution">
    <text evidence="4">The sequence shown here is derived from an EMBL/GenBank/DDBJ whole genome shotgun (WGS) entry which is preliminary data.</text>
</comment>
<feature type="domain" description="Non-reducing end beta-L-arabinofuranosidase-like GH127 middle" evidence="2">
    <location>
        <begin position="430"/>
        <end position="526"/>
    </location>
</feature>
<name>A0AAE3VEQ0_9BACT</name>
<sequence>MKDHVSTRSAAPAVTAVTLTGGFWQDKQRVNRDITLPIEYDQCKKTGRLDAWKLEWKPGQPNPPHIFWDSDVAKWIEAVGYSLAQFPDPALQALCDEVIDWMAAAQQPDGYLNVHFTIVEPDKRWSNLEGAHELYCAGHLMEAAVAYYQGTGKRTLLDVMCRYADYIAATFGHGPGQKRGYPGHEEIELALVKLAKASGNDKYLKLAEYFINERGQQPHYYDQERRARGDAPKNHGPAEIGPYAVFQAHLPVREQLTAEGHAVRACYLYAGMASVAKATGDPSLLDACRRLWDNISTRRMYITGGVGSSRFSERFTFDYDLPNEEAYAETCAAIALVFFARNMLECDPDSRYADVMERALYNGVISGVSLDGRHFFYDNLLASHPEYHKFSGQKSPRRQEWFGCACCPPNIARVLASIGSYFYTSNDDAIWAHSYASCDATFSVAGQNVRLNQQTNYPWDGDVAITVHPDQPCSFALALRIPDWCRQAALKVNGKTMAIPAINERGYAVIRRQWQAGDKVELSLAMAPERIYAHPSVRHDAGRVALQRGPVVYCLEEVDNGPDLADLRLPPVAELDVHPGPADLGGVPVITGPALRRDKSAWDIKLYAADNSHYHAGSLMAIPYFLWANRDPGEMIIWILE</sequence>
<dbReference type="AlphaFoldDB" id="A0AAE3VEQ0"/>
<dbReference type="InterPro" id="IPR049049">
    <property type="entry name" value="Beta-AFase-like_GH127_C"/>
</dbReference>
<dbReference type="PANTHER" id="PTHR43465:SF2">
    <property type="entry name" value="DUF1680 DOMAIN PROTEIN (AFU_ORTHOLOGUE AFUA_1G08910)"/>
    <property type="match status" value="1"/>
</dbReference>
<dbReference type="GO" id="GO:0005975">
    <property type="term" value="P:carbohydrate metabolic process"/>
    <property type="evidence" value="ECO:0007669"/>
    <property type="project" value="InterPro"/>
</dbReference>
<keyword evidence="5" id="KW-1185">Reference proteome</keyword>
<proteinExistence type="predicted"/>
<dbReference type="InterPro" id="IPR012878">
    <property type="entry name" value="Beta-AFase-like_GH127_cat"/>
</dbReference>
<evidence type="ECO:0000259" key="2">
    <source>
        <dbReference type="Pfam" id="PF20736"/>
    </source>
</evidence>
<dbReference type="Pfam" id="PF20736">
    <property type="entry name" value="Glyco_hydro127M"/>
    <property type="match status" value="1"/>
</dbReference>
<evidence type="ECO:0000313" key="5">
    <source>
        <dbReference type="Proteomes" id="UP001238163"/>
    </source>
</evidence>
<feature type="domain" description="Non-reducing end beta-L-arabinofuranosidase-like GH127 C-terminal" evidence="3">
    <location>
        <begin position="528"/>
        <end position="639"/>
    </location>
</feature>
<evidence type="ECO:0000259" key="1">
    <source>
        <dbReference type="Pfam" id="PF07944"/>
    </source>
</evidence>
<dbReference type="RefSeq" id="WP_307260482.1">
    <property type="nucleotide sequence ID" value="NZ_JAUSVL010000001.1"/>
</dbReference>
<protein>
    <submittedName>
        <fullName evidence="4">DUF1680 family protein</fullName>
    </submittedName>
</protein>
<dbReference type="InterPro" id="IPR049046">
    <property type="entry name" value="Beta-AFase-like_GH127_middle"/>
</dbReference>
<dbReference type="EMBL" id="JAUSVL010000001">
    <property type="protein sequence ID" value="MDQ0289147.1"/>
    <property type="molecule type" value="Genomic_DNA"/>
</dbReference>
<dbReference type="InterPro" id="IPR008928">
    <property type="entry name" value="6-hairpin_glycosidase_sf"/>
</dbReference>
<dbReference type="Proteomes" id="UP001238163">
    <property type="component" value="Unassembled WGS sequence"/>
</dbReference>
<dbReference type="Pfam" id="PF20737">
    <property type="entry name" value="Glyco_hydro127C"/>
    <property type="match status" value="1"/>
</dbReference>